<evidence type="ECO:0000256" key="2">
    <source>
        <dbReference type="ARBA" id="ARBA00022448"/>
    </source>
</evidence>
<protein>
    <recommendedName>
        <fullName evidence="20">TonB-dependent receptor</fullName>
    </recommendedName>
</protein>
<feature type="signal peptide" evidence="13">
    <location>
        <begin position="1"/>
        <end position="27"/>
    </location>
</feature>
<dbReference type="SUPFAM" id="SSF56935">
    <property type="entry name" value="Porins"/>
    <property type="match status" value="1"/>
</dbReference>
<evidence type="ECO:0000313" key="17">
    <source>
        <dbReference type="EMBL" id="PLR18297.1"/>
    </source>
</evidence>
<dbReference type="EMBL" id="CP026100">
    <property type="protein sequence ID" value="AYV47454.1"/>
    <property type="molecule type" value="Genomic_DNA"/>
</dbReference>
<dbReference type="EMBL" id="PJRQ01000011">
    <property type="protein sequence ID" value="PLR18297.1"/>
    <property type="molecule type" value="Genomic_DNA"/>
</dbReference>
<evidence type="ECO:0000256" key="4">
    <source>
        <dbReference type="ARBA" id="ARBA00022496"/>
    </source>
</evidence>
<evidence type="ECO:0000259" key="15">
    <source>
        <dbReference type="Pfam" id="PF07715"/>
    </source>
</evidence>
<name>A0A2N5CWV7_9CAUL</name>
<dbReference type="InterPro" id="IPR036942">
    <property type="entry name" value="Beta-barrel_TonB_sf"/>
</dbReference>
<dbReference type="InterPro" id="IPR012910">
    <property type="entry name" value="Plug_dom"/>
</dbReference>
<dbReference type="Proteomes" id="UP000281192">
    <property type="component" value="Chromosome"/>
</dbReference>
<evidence type="ECO:0000256" key="7">
    <source>
        <dbReference type="ARBA" id="ARBA00023065"/>
    </source>
</evidence>
<feature type="domain" description="TonB-dependent receptor-like beta-barrel" evidence="14">
    <location>
        <begin position="326"/>
        <end position="835"/>
    </location>
</feature>
<dbReference type="Pfam" id="PF07715">
    <property type="entry name" value="Plug"/>
    <property type="match status" value="1"/>
</dbReference>
<evidence type="ECO:0000313" key="19">
    <source>
        <dbReference type="Proteomes" id="UP000281192"/>
    </source>
</evidence>
<organism evidence="17 18">
    <name type="scientific">Caulobacter flavus</name>
    <dbReference type="NCBI Taxonomy" id="1679497"/>
    <lineage>
        <taxon>Bacteria</taxon>
        <taxon>Pseudomonadati</taxon>
        <taxon>Pseudomonadota</taxon>
        <taxon>Alphaproteobacteria</taxon>
        <taxon>Caulobacterales</taxon>
        <taxon>Caulobacteraceae</taxon>
        <taxon>Caulobacter</taxon>
    </lineage>
</organism>
<dbReference type="PANTHER" id="PTHR32552:SF81">
    <property type="entry name" value="TONB-DEPENDENT OUTER MEMBRANE RECEPTOR"/>
    <property type="match status" value="1"/>
</dbReference>
<dbReference type="InterPro" id="IPR037066">
    <property type="entry name" value="Plug_dom_sf"/>
</dbReference>
<evidence type="ECO:0000256" key="5">
    <source>
        <dbReference type="ARBA" id="ARBA00022692"/>
    </source>
</evidence>
<keyword evidence="13" id="KW-0732">Signal</keyword>
<evidence type="ECO:0000256" key="3">
    <source>
        <dbReference type="ARBA" id="ARBA00022452"/>
    </source>
</evidence>
<evidence type="ECO:0000256" key="6">
    <source>
        <dbReference type="ARBA" id="ARBA00023004"/>
    </source>
</evidence>
<evidence type="ECO:0000256" key="12">
    <source>
        <dbReference type="RuleBase" id="RU003357"/>
    </source>
</evidence>
<evidence type="ECO:0008006" key="20">
    <source>
        <dbReference type="Google" id="ProtNLM"/>
    </source>
</evidence>
<dbReference type="KEGG" id="cfh:C1707_14935"/>
<dbReference type="Gene3D" id="2.40.170.20">
    <property type="entry name" value="TonB-dependent receptor, beta-barrel domain"/>
    <property type="match status" value="1"/>
</dbReference>
<keyword evidence="7" id="KW-0406">Ion transport</keyword>
<evidence type="ECO:0000256" key="1">
    <source>
        <dbReference type="ARBA" id="ARBA00004571"/>
    </source>
</evidence>
<gene>
    <name evidence="16" type="ORF">C1707_14935</name>
    <name evidence="17" type="ORF">CFHF_05930</name>
</gene>
<evidence type="ECO:0000256" key="11">
    <source>
        <dbReference type="PROSITE-ProRule" id="PRU01360"/>
    </source>
</evidence>
<dbReference type="OrthoDB" id="9775095at2"/>
<evidence type="ECO:0000313" key="18">
    <source>
        <dbReference type="Proteomes" id="UP000234483"/>
    </source>
</evidence>
<evidence type="ECO:0000256" key="9">
    <source>
        <dbReference type="ARBA" id="ARBA00023136"/>
    </source>
</evidence>
<feature type="chain" id="PRO_5044578055" description="TonB-dependent receptor" evidence="13">
    <location>
        <begin position="28"/>
        <end position="882"/>
    </location>
</feature>
<keyword evidence="19" id="KW-1185">Reference proteome</keyword>
<dbReference type="GO" id="GO:0006826">
    <property type="term" value="P:iron ion transport"/>
    <property type="evidence" value="ECO:0007669"/>
    <property type="project" value="UniProtKB-KW"/>
</dbReference>
<keyword evidence="8 12" id="KW-0798">TonB box</keyword>
<reference evidence="16 19" key="2">
    <citation type="submission" date="2018-01" db="EMBL/GenBank/DDBJ databases">
        <title>Complete genome sequence of Caulobacter flavus RHGG3.</title>
        <authorList>
            <person name="Yang E."/>
        </authorList>
    </citation>
    <scope>NUCLEOTIDE SEQUENCE [LARGE SCALE GENOMIC DNA]</scope>
    <source>
        <strain evidence="16 19">RHGG3</strain>
    </source>
</reference>
<accession>A0A2N5CWV7</accession>
<dbReference type="AlphaFoldDB" id="A0A2N5CWV7"/>
<keyword evidence="3 11" id="KW-1134">Transmembrane beta strand</keyword>
<dbReference type="InterPro" id="IPR000531">
    <property type="entry name" value="Beta-barrel_TonB"/>
</dbReference>
<evidence type="ECO:0000313" key="16">
    <source>
        <dbReference type="EMBL" id="AYV47454.1"/>
    </source>
</evidence>
<evidence type="ECO:0000256" key="10">
    <source>
        <dbReference type="ARBA" id="ARBA00023237"/>
    </source>
</evidence>
<comment type="subcellular location">
    <subcellularLocation>
        <location evidence="1 11">Cell outer membrane</location>
        <topology evidence="1 11">Multi-pass membrane protein</topology>
    </subcellularLocation>
</comment>
<dbReference type="InterPro" id="IPR039426">
    <property type="entry name" value="TonB-dep_rcpt-like"/>
</dbReference>
<keyword evidence="9 11" id="KW-0472">Membrane</keyword>
<keyword evidence="10 11" id="KW-0998">Cell outer membrane</keyword>
<feature type="domain" description="TonB-dependent receptor plug" evidence="15">
    <location>
        <begin position="52"/>
        <end position="164"/>
    </location>
</feature>
<keyword evidence="2 11" id="KW-0813">Transport</keyword>
<keyword evidence="6" id="KW-0408">Iron</keyword>
<dbReference type="Gene3D" id="2.170.130.10">
    <property type="entry name" value="TonB-dependent receptor, plug domain"/>
    <property type="match status" value="1"/>
</dbReference>
<comment type="similarity">
    <text evidence="11 12">Belongs to the TonB-dependent receptor family.</text>
</comment>
<dbReference type="GO" id="GO:0009279">
    <property type="term" value="C:cell outer membrane"/>
    <property type="evidence" value="ECO:0007669"/>
    <property type="project" value="UniProtKB-SubCell"/>
</dbReference>
<dbReference type="PROSITE" id="PS52016">
    <property type="entry name" value="TONB_DEPENDENT_REC_3"/>
    <property type="match status" value="1"/>
</dbReference>
<sequence length="882" mass="95395">MTKSAMSIYGASASALTLLICSGQALAQTTTSEDMTVIGEITVTARNKSESLQEIPLTINAVSAETIERRNISDISRVAQSTAGLTFDQGLTPSDTRPALRGVQAVRGRPNVAILVDGVDTSSEAFATAGGGALANLRFVDAERIEVVKGPQSVLYGRSAFSGAINYISKRPNLGEFEGRVSLEAGDFGLKEGKFSVSGPLVQDKLALSLNAGAWETDGQYLNSVSGKRVGGGEAKGAALGLLIKPTEKLTVFARVQTSHEEYDQMARAYITAVNPQTGTANTANLGVAVTDPSNNRPGFTVKGDLSDAAVVRSRTVSYSLDPRTGRDFKGTVTDATRASFDINYESDWGTFTSLTGITRGETTQIQDFDNSNNSLSGNVLPLYAGMAPFYGSLYQYLGFLRAYGLNYSTVAPTGGLPAIGFSVMLDDDFDTKQQSQTLRWSKDFGKLRTSLEGLYFHEDASQINKDQFWMREGSDPRLTILTALFMGGGATPTGAYQAPTTTAKATADYPLKISRETDSLSWAGSVEYDVTDDLTLRFDGRYIEERVAYRGSPYQPMYYRLFGVQLVCLQQLGCAAGPAGTVAARNAQLAKTTQVDKKTVRADAFTPNFVANYKITSRNSVYASYGEGFKPGGVDTTGTSGSVDSTFKPEKLQSFEVGSKNVFLDGDLVLNGAIFFNRYKNQQIGTTKVLGGTSVPSVENAGESESKGIDLTSDWRATNWLTLSGNYTYTDAEFTDYKVPTPGYFDRIESTNGDYTGKAVPLTPKHSFNISALLTGELPKMSNWTWTTELSGRYQSKRYMTQNNLTWLPSYFVSDLRAGITDGSWGIDLAVTNLFDDDTPKNAIAATDFGFFDLNNNTPPRSYVVSLPEKRAASIRISKTF</sequence>
<evidence type="ECO:0000256" key="13">
    <source>
        <dbReference type="SAM" id="SignalP"/>
    </source>
</evidence>
<evidence type="ECO:0000259" key="14">
    <source>
        <dbReference type="Pfam" id="PF00593"/>
    </source>
</evidence>
<proteinExistence type="inferred from homology"/>
<reference evidence="17 18" key="1">
    <citation type="submission" date="2017-12" db="EMBL/GenBank/DDBJ databases">
        <title>The genome sequence of Caulobacter flavus CGMCC1 15093.</title>
        <authorList>
            <person name="Gao J."/>
            <person name="Mao X."/>
            <person name="Sun J."/>
        </authorList>
    </citation>
    <scope>NUCLEOTIDE SEQUENCE [LARGE SCALE GENOMIC DNA]</scope>
    <source>
        <strain evidence="17 18">CGMCC1 15093</strain>
    </source>
</reference>
<dbReference type="PANTHER" id="PTHR32552">
    <property type="entry name" value="FERRICHROME IRON RECEPTOR-RELATED"/>
    <property type="match status" value="1"/>
</dbReference>
<keyword evidence="5 11" id="KW-0812">Transmembrane</keyword>
<keyword evidence="4" id="KW-0410">Iron transport</keyword>
<dbReference type="Pfam" id="PF00593">
    <property type="entry name" value="TonB_dep_Rec_b-barrel"/>
    <property type="match status" value="1"/>
</dbReference>
<dbReference type="Proteomes" id="UP000234483">
    <property type="component" value="Unassembled WGS sequence"/>
</dbReference>
<evidence type="ECO:0000256" key="8">
    <source>
        <dbReference type="ARBA" id="ARBA00023077"/>
    </source>
</evidence>